<dbReference type="AlphaFoldDB" id="A0A0M8ZYF9"/>
<organism evidence="1 2">
    <name type="scientific">Melipona quadrifasciata</name>
    <dbReference type="NCBI Taxonomy" id="166423"/>
    <lineage>
        <taxon>Eukaryota</taxon>
        <taxon>Metazoa</taxon>
        <taxon>Ecdysozoa</taxon>
        <taxon>Arthropoda</taxon>
        <taxon>Hexapoda</taxon>
        <taxon>Insecta</taxon>
        <taxon>Pterygota</taxon>
        <taxon>Neoptera</taxon>
        <taxon>Endopterygota</taxon>
        <taxon>Hymenoptera</taxon>
        <taxon>Apocrita</taxon>
        <taxon>Aculeata</taxon>
        <taxon>Apoidea</taxon>
        <taxon>Anthophila</taxon>
        <taxon>Apidae</taxon>
        <taxon>Melipona</taxon>
    </lineage>
</organism>
<accession>A0A0M8ZYF9</accession>
<sequence>MKFSTMQSGKLEGKWVENCELGNWRVKENVEVSKVGRINWGGKPENKRNEK</sequence>
<reference evidence="1 2" key="1">
    <citation type="submission" date="2015-07" db="EMBL/GenBank/DDBJ databases">
        <title>The genome of Melipona quadrifasciata.</title>
        <authorList>
            <person name="Pan H."/>
            <person name="Kapheim K."/>
        </authorList>
    </citation>
    <scope>NUCLEOTIDE SEQUENCE [LARGE SCALE GENOMIC DNA]</scope>
    <source>
        <strain evidence="1">0111107301</strain>
        <tissue evidence="1">Whole body</tissue>
    </source>
</reference>
<gene>
    <name evidence="1" type="ORF">WN51_14533</name>
</gene>
<protein>
    <submittedName>
        <fullName evidence="1">Uncharacterized protein</fullName>
    </submittedName>
</protein>
<keyword evidence="2" id="KW-1185">Reference proteome</keyword>
<dbReference type="Proteomes" id="UP000053105">
    <property type="component" value="Unassembled WGS sequence"/>
</dbReference>
<name>A0A0M8ZYF9_9HYME</name>
<dbReference type="EMBL" id="KQ435798">
    <property type="protein sequence ID" value="KOX73487.1"/>
    <property type="molecule type" value="Genomic_DNA"/>
</dbReference>
<proteinExistence type="predicted"/>
<evidence type="ECO:0000313" key="2">
    <source>
        <dbReference type="Proteomes" id="UP000053105"/>
    </source>
</evidence>
<evidence type="ECO:0000313" key="1">
    <source>
        <dbReference type="EMBL" id="KOX73487.1"/>
    </source>
</evidence>